<evidence type="ECO:0000256" key="1">
    <source>
        <dbReference type="SAM" id="MobiDB-lite"/>
    </source>
</evidence>
<evidence type="ECO:0000256" key="2">
    <source>
        <dbReference type="SAM" id="Phobius"/>
    </source>
</evidence>
<dbReference type="Pfam" id="PF04120">
    <property type="entry name" value="Iron_permease"/>
    <property type="match status" value="1"/>
</dbReference>
<sequence length="141" mass="15454">MISRHFTSFSNWVAQVSGRPTTFAISLIVILLWALSGPIFGFSDTWQLVVNTGTTIVTFLMVFLIQNTQNRDGAAIQAKLDELIRASAAQNVFIGIEQLTQEELDEIRAKCMAKAKAETAANQAEHRANRKAAQAAEQATS</sequence>
<keyword evidence="4" id="KW-1185">Reference proteome</keyword>
<gene>
    <name evidence="3" type="ORF">AA309_01300</name>
</gene>
<evidence type="ECO:0000313" key="3">
    <source>
        <dbReference type="EMBL" id="KLK94865.1"/>
    </source>
</evidence>
<feature type="transmembrane region" description="Helical" evidence="2">
    <location>
        <begin position="46"/>
        <end position="65"/>
    </location>
</feature>
<dbReference type="OrthoDB" id="119761at2"/>
<dbReference type="GO" id="GO:0055085">
    <property type="term" value="P:transmembrane transport"/>
    <property type="evidence" value="ECO:0007669"/>
    <property type="project" value="InterPro"/>
</dbReference>
<keyword evidence="2" id="KW-0472">Membrane</keyword>
<keyword evidence="2" id="KW-0812">Transmembrane</keyword>
<dbReference type="InterPro" id="IPR007251">
    <property type="entry name" value="Iron_permease_Fet4"/>
</dbReference>
<dbReference type="Proteomes" id="UP000035489">
    <property type="component" value="Unassembled WGS sequence"/>
</dbReference>
<comment type="caution">
    <text evidence="3">The sequence shown here is derived from an EMBL/GenBank/DDBJ whole genome shotgun (WGS) entry which is preliminary data.</text>
</comment>
<feature type="compositionally biased region" description="Low complexity" evidence="1">
    <location>
        <begin position="131"/>
        <end position="141"/>
    </location>
</feature>
<proteinExistence type="predicted"/>
<dbReference type="STRING" id="1225564.AA309_01300"/>
<accession>A0A0H1RI34</accession>
<protein>
    <submittedName>
        <fullName evidence="3">Iron permease</fullName>
    </submittedName>
</protein>
<dbReference type="AlphaFoldDB" id="A0A0H1RI34"/>
<dbReference type="RefSeq" id="WP_047187170.1">
    <property type="nucleotide sequence ID" value="NZ_LCYG01000004.1"/>
</dbReference>
<evidence type="ECO:0000313" key="4">
    <source>
        <dbReference type="Proteomes" id="UP000035489"/>
    </source>
</evidence>
<reference evidence="3 4" key="1">
    <citation type="submission" date="2015-05" db="EMBL/GenBank/DDBJ databases">
        <title>Draft genome sequence of Microvirga vignae strain BR3299, a novel nitrogen fixing bacteria isolated from Brazil semi-aired region.</title>
        <authorList>
            <person name="Zilli J.E."/>
            <person name="Passos S.R."/>
            <person name="Leite J."/>
            <person name="Baldani J.I."/>
            <person name="Xavier G.R."/>
            <person name="Rumjaneck N.G."/>
            <person name="Simoes-Araujo J.L."/>
        </authorList>
    </citation>
    <scope>NUCLEOTIDE SEQUENCE [LARGE SCALE GENOMIC DNA]</scope>
    <source>
        <strain evidence="3 4">BR3299</strain>
    </source>
</reference>
<dbReference type="PATRIC" id="fig|1225564.3.peg.4177"/>
<feature type="region of interest" description="Disordered" evidence="1">
    <location>
        <begin position="122"/>
        <end position="141"/>
    </location>
</feature>
<feature type="transmembrane region" description="Helical" evidence="2">
    <location>
        <begin position="21"/>
        <end position="40"/>
    </location>
</feature>
<organism evidence="3 4">
    <name type="scientific">Microvirga vignae</name>
    <dbReference type="NCBI Taxonomy" id="1225564"/>
    <lineage>
        <taxon>Bacteria</taxon>
        <taxon>Pseudomonadati</taxon>
        <taxon>Pseudomonadota</taxon>
        <taxon>Alphaproteobacteria</taxon>
        <taxon>Hyphomicrobiales</taxon>
        <taxon>Methylobacteriaceae</taxon>
        <taxon>Microvirga</taxon>
    </lineage>
</organism>
<name>A0A0H1RI34_9HYPH</name>
<dbReference type="EMBL" id="LCYG01000004">
    <property type="protein sequence ID" value="KLK94865.1"/>
    <property type="molecule type" value="Genomic_DNA"/>
</dbReference>
<keyword evidence="2" id="KW-1133">Transmembrane helix</keyword>